<feature type="transmembrane region" description="Helical" evidence="1">
    <location>
        <begin position="178"/>
        <end position="200"/>
    </location>
</feature>
<evidence type="ECO:0000313" key="4">
    <source>
        <dbReference type="Proteomes" id="UP001501310"/>
    </source>
</evidence>
<dbReference type="EMBL" id="BAAAZD010000002">
    <property type="protein sequence ID" value="GAA4004958.1"/>
    <property type="molecule type" value="Genomic_DNA"/>
</dbReference>
<dbReference type="InterPro" id="IPR007621">
    <property type="entry name" value="TPM_dom"/>
</dbReference>
<dbReference type="RefSeq" id="WP_425564878.1">
    <property type="nucleotide sequence ID" value="NZ_BAAAZD010000002.1"/>
</dbReference>
<gene>
    <name evidence="3" type="ORF">GCM10022211_16380</name>
</gene>
<keyword evidence="1" id="KW-1133">Transmembrane helix</keyword>
<dbReference type="PANTHER" id="PTHR30373:SF2">
    <property type="entry name" value="UPF0603 PROTEIN YGCG"/>
    <property type="match status" value="1"/>
</dbReference>
<dbReference type="Gene3D" id="3.10.310.50">
    <property type="match status" value="1"/>
</dbReference>
<reference evidence="4" key="1">
    <citation type="journal article" date="2019" name="Int. J. Syst. Evol. Microbiol.">
        <title>The Global Catalogue of Microorganisms (GCM) 10K type strain sequencing project: providing services to taxonomists for standard genome sequencing and annotation.</title>
        <authorList>
            <consortium name="The Broad Institute Genomics Platform"/>
            <consortium name="The Broad Institute Genome Sequencing Center for Infectious Disease"/>
            <person name="Wu L."/>
            <person name="Ma J."/>
        </authorList>
    </citation>
    <scope>NUCLEOTIDE SEQUENCE [LARGE SCALE GENOMIC DNA]</scope>
    <source>
        <strain evidence="4">JCM 16603</strain>
    </source>
</reference>
<dbReference type="PANTHER" id="PTHR30373">
    <property type="entry name" value="UPF0603 PROTEIN YGCG"/>
    <property type="match status" value="1"/>
</dbReference>
<organism evidence="3 4">
    <name type="scientific">Sphingomonas humi</name>
    <dbReference type="NCBI Taxonomy" id="335630"/>
    <lineage>
        <taxon>Bacteria</taxon>
        <taxon>Pseudomonadati</taxon>
        <taxon>Pseudomonadota</taxon>
        <taxon>Alphaproteobacteria</taxon>
        <taxon>Sphingomonadales</taxon>
        <taxon>Sphingomonadaceae</taxon>
        <taxon>Sphingomonas</taxon>
    </lineage>
</organism>
<evidence type="ECO:0000259" key="2">
    <source>
        <dbReference type="Pfam" id="PF04536"/>
    </source>
</evidence>
<protein>
    <recommendedName>
        <fullName evidence="2">TPM domain-containing protein</fullName>
    </recommendedName>
</protein>
<evidence type="ECO:0000256" key="1">
    <source>
        <dbReference type="SAM" id="Phobius"/>
    </source>
</evidence>
<evidence type="ECO:0000313" key="3">
    <source>
        <dbReference type="EMBL" id="GAA4004958.1"/>
    </source>
</evidence>
<keyword evidence="4" id="KW-1185">Reference proteome</keyword>
<feature type="domain" description="TPM" evidence="2">
    <location>
        <begin position="23"/>
        <end position="146"/>
    </location>
</feature>
<dbReference type="Proteomes" id="UP001501310">
    <property type="component" value="Unassembled WGS sequence"/>
</dbReference>
<name>A0ABP7S0P7_9SPHN</name>
<keyword evidence="1" id="KW-0812">Transmembrane</keyword>
<sequence length="268" mass="28232">MLLALVLANPTSAQTFPKLTGQVVDDANLLDPAREAALTQQLQQLEQQTGRQLVVATIRSLEGRTIEDYGYRLGRTWGIGDKEEDDGVLLIVAPNERKVRIETGYGARVFLTDAVSSIIIRNAILPRFRDNDYPGGIEAGVNEIATQMQLPPAEAAKRIKDAEAQASTQRRGSGGAGFVPMVFWILVIAFVFLSFARRAGGRRYQGKRRRGGGIDPMVVLWGLDALSHAARNSRGGGGGGWGGGFGGGGGGFSGGGGSFGGGGASGSW</sequence>
<proteinExistence type="predicted"/>
<dbReference type="Pfam" id="PF04536">
    <property type="entry name" value="TPM_phosphatase"/>
    <property type="match status" value="1"/>
</dbReference>
<comment type="caution">
    <text evidence="3">The sequence shown here is derived from an EMBL/GenBank/DDBJ whole genome shotgun (WGS) entry which is preliminary data.</text>
</comment>
<accession>A0ABP7S0P7</accession>
<keyword evidence="1" id="KW-0472">Membrane</keyword>